<dbReference type="SUPFAM" id="SSF109604">
    <property type="entry name" value="HD-domain/PDEase-like"/>
    <property type="match status" value="1"/>
</dbReference>
<keyword evidence="1" id="KW-0812">Transmembrane</keyword>
<dbReference type="InterPro" id="IPR043128">
    <property type="entry name" value="Rev_trsase/Diguanyl_cyclase"/>
</dbReference>
<keyword evidence="1" id="KW-0472">Membrane</keyword>
<feature type="transmembrane region" description="Helical" evidence="1">
    <location>
        <begin position="162"/>
        <end position="183"/>
    </location>
</feature>
<dbReference type="SUPFAM" id="SSF55073">
    <property type="entry name" value="Nucleotide cyclase"/>
    <property type="match status" value="1"/>
</dbReference>
<dbReference type="EMBL" id="CP088295">
    <property type="protein sequence ID" value="UUY03490.1"/>
    <property type="molecule type" value="Genomic_DNA"/>
</dbReference>
<feature type="transmembrane region" description="Helical" evidence="1">
    <location>
        <begin position="67"/>
        <end position="85"/>
    </location>
</feature>
<dbReference type="PROSITE" id="PS51832">
    <property type="entry name" value="HD_GYP"/>
    <property type="match status" value="1"/>
</dbReference>
<evidence type="ECO:0000313" key="4">
    <source>
        <dbReference type="EMBL" id="UUY03490.1"/>
    </source>
</evidence>
<reference evidence="5" key="1">
    <citation type="submission" date="2021-11" db="EMBL/GenBank/DDBJ databases">
        <title>Cultivation dependent microbiological survey of springs from the worlds oldest radium mine currently devoted to the extraction of radon-saturated water.</title>
        <authorList>
            <person name="Kapinusova G."/>
            <person name="Smrhova T."/>
            <person name="Strejcek M."/>
            <person name="Suman J."/>
            <person name="Jani K."/>
            <person name="Pajer P."/>
            <person name="Uhlik O."/>
        </authorList>
    </citation>
    <scope>NUCLEOTIDE SEQUENCE [LARGE SCALE GENOMIC DNA]</scope>
    <source>
        <strain evidence="5">J379</strain>
    </source>
</reference>
<gene>
    <name evidence="4" type="ORF">LRS13_22930</name>
</gene>
<feature type="transmembrane region" description="Helical" evidence="1">
    <location>
        <begin position="33"/>
        <end position="55"/>
    </location>
</feature>
<dbReference type="Pfam" id="PF00990">
    <property type="entry name" value="GGDEF"/>
    <property type="match status" value="1"/>
</dbReference>
<dbReference type="Pfam" id="PF13487">
    <property type="entry name" value="HD_5"/>
    <property type="match status" value="1"/>
</dbReference>
<evidence type="ECO:0000259" key="2">
    <source>
        <dbReference type="PROSITE" id="PS50887"/>
    </source>
</evidence>
<dbReference type="PANTHER" id="PTHR45138">
    <property type="entry name" value="REGULATORY COMPONENTS OF SENSORY TRANSDUCTION SYSTEM"/>
    <property type="match status" value="1"/>
</dbReference>
<dbReference type="Proteomes" id="UP001058860">
    <property type="component" value="Chromosome"/>
</dbReference>
<dbReference type="InterPro" id="IPR000160">
    <property type="entry name" value="GGDEF_dom"/>
</dbReference>
<dbReference type="InterPro" id="IPR050469">
    <property type="entry name" value="Diguanylate_Cyclase"/>
</dbReference>
<evidence type="ECO:0000256" key="1">
    <source>
        <dbReference type="SAM" id="Phobius"/>
    </source>
</evidence>
<dbReference type="Gene3D" id="1.10.3210.10">
    <property type="entry name" value="Hypothetical protein af1432"/>
    <property type="match status" value="1"/>
</dbReference>
<dbReference type="PROSITE" id="PS50887">
    <property type="entry name" value="GGDEF"/>
    <property type="match status" value="1"/>
</dbReference>
<dbReference type="Gene3D" id="3.30.70.270">
    <property type="match status" value="1"/>
</dbReference>
<accession>A0ABY5PG58</accession>
<name>A0ABY5PG58_9ACTN</name>
<dbReference type="CDD" id="cd01949">
    <property type="entry name" value="GGDEF"/>
    <property type="match status" value="1"/>
</dbReference>
<feature type="transmembrane region" description="Helical" evidence="1">
    <location>
        <begin position="90"/>
        <end position="108"/>
    </location>
</feature>
<keyword evidence="5" id="KW-1185">Reference proteome</keyword>
<keyword evidence="1" id="KW-1133">Transmembrane helix</keyword>
<dbReference type="SMART" id="SM00267">
    <property type="entry name" value="GGDEF"/>
    <property type="match status" value="1"/>
</dbReference>
<organism evidence="4 5">
    <name type="scientific">Svornostia abyssi</name>
    <dbReference type="NCBI Taxonomy" id="2898438"/>
    <lineage>
        <taxon>Bacteria</taxon>
        <taxon>Bacillati</taxon>
        <taxon>Actinomycetota</taxon>
        <taxon>Thermoleophilia</taxon>
        <taxon>Solirubrobacterales</taxon>
        <taxon>Baekduiaceae</taxon>
        <taxon>Svornostia</taxon>
    </lineage>
</organism>
<dbReference type="PANTHER" id="PTHR45138:SF9">
    <property type="entry name" value="DIGUANYLATE CYCLASE DGCM-RELATED"/>
    <property type="match status" value="1"/>
</dbReference>
<evidence type="ECO:0000259" key="3">
    <source>
        <dbReference type="PROSITE" id="PS51832"/>
    </source>
</evidence>
<feature type="domain" description="GGDEF" evidence="2">
    <location>
        <begin position="228"/>
        <end position="358"/>
    </location>
</feature>
<protein>
    <submittedName>
        <fullName evidence="4">Diguanylate cyclase</fullName>
        <ecNumber evidence="4">2.7.7.65</ecNumber>
    </submittedName>
</protein>
<dbReference type="InterPro" id="IPR003607">
    <property type="entry name" value="HD/PDEase_dom"/>
</dbReference>
<sequence>MSPVPMRLPFDEYEFTNPFAPAGADARAQTTKLIRVTCILLFGLGSLTLLMAHFGGHLGEPSLARDLNLACVIVMGAAAVVMAVVRRPPAIMMLGYAVLGVVCVTWALATTPELRPVAMFYMWPLLAAAFFGQRREVLLLFGMFVAGYGGTLIFVFGDDPYLREWAIDIIAAMGVATALVFLLKDRIMRLIGRLRRLADTDPLTGIANRASFESALERELDGAREQTGVLAVISLDLDRFKQVNDLYGHQAGDAALREAARIFTACVEEQGLLARVGGEEFAVVLPESDIAQARIIAERIRVALERDTAGTEPNLTVSIGVAAYPDSGESPSSIMLAADRALYAAKQAGRNQVVAADESAERLLGLAEQERALLADAGAQTALRLAERLDLHRHGEHRRSREVGELASLVATEMGMGVDDVTRIRLAGMVRDVGMLGVPGELLAAAHPLTPEERDIVERHVQIGTEVLTACGLPSIAAWVGAHHERPDGSGYPQGLTGDAIPLPARIIAVAEAYSSLTHGPGVAPAVALGELRECGGSQFDEHVVEALARVLVERGEIPHLRVA</sequence>
<feature type="transmembrane region" description="Helical" evidence="1">
    <location>
        <begin position="138"/>
        <end position="156"/>
    </location>
</feature>
<evidence type="ECO:0000313" key="5">
    <source>
        <dbReference type="Proteomes" id="UP001058860"/>
    </source>
</evidence>
<feature type="transmembrane region" description="Helical" evidence="1">
    <location>
        <begin position="114"/>
        <end position="131"/>
    </location>
</feature>
<keyword evidence="4" id="KW-0548">Nucleotidyltransferase</keyword>
<dbReference type="GO" id="GO:0052621">
    <property type="term" value="F:diguanylate cyclase activity"/>
    <property type="evidence" value="ECO:0007669"/>
    <property type="project" value="UniProtKB-EC"/>
</dbReference>
<dbReference type="NCBIfam" id="TIGR00254">
    <property type="entry name" value="GGDEF"/>
    <property type="match status" value="1"/>
</dbReference>
<dbReference type="InterPro" id="IPR037522">
    <property type="entry name" value="HD_GYP_dom"/>
</dbReference>
<dbReference type="EC" id="2.7.7.65" evidence="4"/>
<dbReference type="InterPro" id="IPR029787">
    <property type="entry name" value="Nucleotide_cyclase"/>
</dbReference>
<dbReference type="RefSeq" id="WP_353863994.1">
    <property type="nucleotide sequence ID" value="NZ_CP088295.1"/>
</dbReference>
<dbReference type="CDD" id="cd00077">
    <property type="entry name" value="HDc"/>
    <property type="match status" value="1"/>
</dbReference>
<keyword evidence="4" id="KW-0808">Transferase</keyword>
<proteinExistence type="predicted"/>
<feature type="domain" description="HD-GYP" evidence="3">
    <location>
        <begin position="374"/>
        <end position="564"/>
    </location>
</feature>